<dbReference type="PROSITE" id="PS51274">
    <property type="entry name" value="GATASE_COBBQ"/>
    <property type="match status" value="1"/>
</dbReference>
<dbReference type="GO" id="GO:0042242">
    <property type="term" value="F:cobyrinic acid a,c-diamide synthase activity"/>
    <property type="evidence" value="ECO:0007669"/>
    <property type="project" value="UniProtKB-UniRule"/>
</dbReference>
<dbReference type="GO" id="GO:0005524">
    <property type="term" value="F:ATP binding"/>
    <property type="evidence" value="ECO:0007669"/>
    <property type="project" value="UniProtKB-UniRule"/>
</dbReference>
<keyword evidence="2 7" id="KW-0436">Ligase</keyword>
<dbReference type="EMBL" id="DXBC01000079">
    <property type="protein sequence ID" value="HIZ79173.1"/>
    <property type="molecule type" value="Genomic_DNA"/>
</dbReference>
<comment type="pathway">
    <text evidence="7">Cofactor biosynthesis; adenosylcobalamin biosynthesis; cob(II)yrinate a,c-diamide from sirohydrochlorin (anaerobic route): step 10/10.</text>
</comment>
<dbReference type="NCBIfam" id="NF002204">
    <property type="entry name" value="PRK01077.1"/>
    <property type="match status" value="1"/>
</dbReference>
<dbReference type="InterPro" id="IPR002586">
    <property type="entry name" value="CobQ/CobB/MinD/ParA_Nub-bd_dom"/>
</dbReference>
<feature type="site" description="Increases nucleophilicity of active site Cys" evidence="7">
    <location>
        <position position="432"/>
    </location>
</feature>
<dbReference type="Pfam" id="PF07685">
    <property type="entry name" value="GATase_3"/>
    <property type="match status" value="1"/>
</dbReference>
<dbReference type="AlphaFoldDB" id="A0A9D2GHB6"/>
<evidence type="ECO:0000259" key="8">
    <source>
        <dbReference type="Pfam" id="PF01656"/>
    </source>
</evidence>
<comment type="cofactor">
    <cofactor evidence="1 7">
        <name>Mg(2+)</name>
        <dbReference type="ChEBI" id="CHEBI:18420"/>
    </cofactor>
</comment>
<dbReference type="Pfam" id="PF01656">
    <property type="entry name" value="CbiA"/>
    <property type="match status" value="1"/>
</dbReference>
<evidence type="ECO:0000256" key="7">
    <source>
        <dbReference type="HAMAP-Rule" id="MF_00027"/>
    </source>
</evidence>
<protein>
    <recommendedName>
        <fullName evidence="7">Cobyrinate a,c-diamide synthase</fullName>
        <ecNumber evidence="7">6.3.5.11</ecNumber>
    </recommendedName>
    <alternativeName>
        <fullName evidence="7">Cobyrinic acid a,c-diamide synthetase</fullName>
    </alternativeName>
</protein>
<dbReference type="Gene3D" id="3.40.50.300">
    <property type="entry name" value="P-loop containing nucleotide triphosphate hydrolases"/>
    <property type="match status" value="1"/>
</dbReference>
<feature type="domain" description="CobB/CobQ-like glutamine amidotransferase" evidence="9">
    <location>
        <begin position="257"/>
        <end position="428"/>
    </location>
</feature>
<feature type="active site" description="Nucleophile" evidence="7">
    <location>
        <position position="339"/>
    </location>
</feature>
<dbReference type="SUPFAM" id="SSF52540">
    <property type="entry name" value="P-loop containing nucleoside triphosphate hydrolases"/>
    <property type="match status" value="1"/>
</dbReference>
<dbReference type="SUPFAM" id="SSF52317">
    <property type="entry name" value="Class I glutamine amidotransferase-like"/>
    <property type="match status" value="1"/>
</dbReference>
<comment type="miscellaneous">
    <text evidence="7">The a and c carboxylates of cobyrinate are activated for nucleophilic attack via formation of a phosphorylated intermediate by ATP. CbiA catalyzes first the amidation of the c-carboxylate, and then that of the a-carboxylate.</text>
</comment>
<keyword evidence="4 7" id="KW-0067">ATP-binding</keyword>
<dbReference type="Gene3D" id="3.40.50.880">
    <property type="match status" value="1"/>
</dbReference>
<evidence type="ECO:0000256" key="6">
    <source>
        <dbReference type="ARBA" id="ARBA00022962"/>
    </source>
</evidence>
<dbReference type="GO" id="GO:0009236">
    <property type="term" value="P:cobalamin biosynthetic process"/>
    <property type="evidence" value="ECO:0007669"/>
    <property type="project" value="UniProtKB-UniRule"/>
</dbReference>
<evidence type="ECO:0000259" key="9">
    <source>
        <dbReference type="Pfam" id="PF07685"/>
    </source>
</evidence>
<dbReference type="EC" id="6.3.5.11" evidence="7"/>
<comment type="function">
    <text evidence="7">Catalyzes the ATP-dependent amidation of the two carboxylate groups at positions a and c of cobyrinate, using either L-glutamine or ammonia as the nitrogen source.</text>
</comment>
<organism evidence="10 11">
    <name type="scientific">Candidatus Lachnoclostridium stercorigallinarum</name>
    <dbReference type="NCBI Taxonomy" id="2838634"/>
    <lineage>
        <taxon>Bacteria</taxon>
        <taxon>Bacillati</taxon>
        <taxon>Bacillota</taxon>
        <taxon>Clostridia</taxon>
        <taxon>Lachnospirales</taxon>
        <taxon>Lachnospiraceae</taxon>
    </lineage>
</organism>
<accession>A0A9D2GHB6</accession>
<dbReference type="NCBIfam" id="TIGR00379">
    <property type="entry name" value="cobB"/>
    <property type="match status" value="1"/>
</dbReference>
<dbReference type="InterPro" id="IPR027417">
    <property type="entry name" value="P-loop_NTPase"/>
</dbReference>
<keyword evidence="7" id="KW-0169">Cobalamin biosynthesis</keyword>
<evidence type="ECO:0000256" key="4">
    <source>
        <dbReference type="ARBA" id="ARBA00022840"/>
    </source>
</evidence>
<dbReference type="HAMAP" id="MF_00027">
    <property type="entry name" value="CobB_CbiA"/>
    <property type="match status" value="1"/>
</dbReference>
<keyword evidence="6 7" id="KW-0315">Glutamine amidotransferase</keyword>
<dbReference type="InterPro" id="IPR004484">
    <property type="entry name" value="CbiA/CobB_synth"/>
</dbReference>
<dbReference type="InterPro" id="IPR011698">
    <property type="entry name" value="GATase_3"/>
</dbReference>
<comment type="similarity">
    <text evidence="7">Belongs to the CobB/CbiA family.</text>
</comment>
<evidence type="ECO:0000313" key="10">
    <source>
        <dbReference type="EMBL" id="HIZ79173.1"/>
    </source>
</evidence>
<comment type="domain">
    <text evidence="7">Comprises of two domains. The C-terminal domain contains the binding site for glutamine and catalyzes the hydrolysis of this substrate to glutamate and ammonia. The N-terminal domain is anticipated to bind ATP and cobyrinate and catalyzes the ultimate synthesis of the diamide product. The ammonia produced via the glutaminase domain is probably translocated to the adjacent domain via a molecular tunnel, where it reacts with an activated intermediate.</text>
</comment>
<keyword evidence="5 7" id="KW-0460">Magnesium</keyword>
<name>A0A9D2GHB6_9FIRM</name>
<evidence type="ECO:0000256" key="2">
    <source>
        <dbReference type="ARBA" id="ARBA00022598"/>
    </source>
</evidence>
<evidence type="ECO:0000256" key="1">
    <source>
        <dbReference type="ARBA" id="ARBA00001946"/>
    </source>
</evidence>
<evidence type="ECO:0000313" key="11">
    <source>
        <dbReference type="Proteomes" id="UP000824101"/>
    </source>
</evidence>
<sequence>MGGRILVGAPGSGSGKTLLVCGLLTALKKRGLSCRSYKCGPDYIDPMFHRSVLGIESGNLDSYFSTPEEIRKRVGKETADCGMTVIEGVMGYYDGLGGNSVRASSYDIASITGTPAVLVINGRGAGLSLAALVKGFREFQKDSRIEAVIVNRTSPMMAERLRGPIEETGAAFLGCLPELKDLHLESRHLGLVMPGEVKRLEESLERLAEEMERRLDLDRLLLLAEKCEELSVYDAHMPGGQKTPGPKAAAGGERIPVGVARDEAFCFYYGENLRMLEKMGAELVEFSPLRDEKLPEGICGLILGGGYPELHAGELEKNASMRESVRRAAGRGLPVMAECGGFLYLKEQLEGADGKMYDMVGHLKGVSKNAGRLTRFGYLELQGLPEGPVKGHEFHYWDCTENGNFCRAVKPGNGRSWDCMERSGAVTAGFPHLYYPSNPAVPEEFMRKCRTFRKENLTERNI</sequence>
<dbReference type="InterPro" id="IPR029062">
    <property type="entry name" value="Class_I_gatase-like"/>
</dbReference>
<comment type="catalytic activity">
    <reaction evidence="7">
        <text>cob(II)yrinate + 2 L-glutamine + 2 ATP + 2 H2O = cob(II)yrinate a,c diamide + 2 L-glutamate + 2 ADP + 2 phosphate + 2 H(+)</text>
        <dbReference type="Rhea" id="RHEA:26289"/>
        <dbReference type="ChEBI" id="CHEBI:15377"/>
        <dbReference type="ChEBI" id="CHEBI:15378"/>
        <dbReference type="ChEBI" id="CHEBI:29985"/>
        <dbReference type="ChEBI" id="CHEBI:30616"/>
        <dbReference type="ChEBI" id="CHEBI:43474"/>
        <dbReference type="ChEBI" id="CHEBI:58359"/>
        <dbReference type="ChEBI" id="CHEBI:58537"/>
        <dbReference type="ChEBI" id="CHEBI:58894"/>
        <dbReference type="ChEBI" id="CHEBI:456216"/>
        <dbReference type="EC" id="6.3.5.11"/>
    </reaction>
</comment>
<dbReference type="Proteomes" id="UP000824101">
    <property type="component" value="Unassembled WGS sequence"/>
</dbReference>
<feature type="domain" description="CobQ/CobB/MinD/ParA nucleotide binding" evidence="8">
    <location>
        <begin position="6"/>
        <end position="188"/>
    </location>
</feature>
<evidence type="ECO:0000256" key="3">
    <source>
        <dbReference type="ARBA" id="ARBA00022741"/>
    </source>
</evidence>
<comment type="caution">
    <text evidence="10">The sequence shown here is derived from an EMBL/GenBank/DDBJ whole genome shotgun (WGS) entry which is preliminary data.</text>
</comment>
<evidence type="ECO:0000256" key="5">
    <source>
        <dbReference type="ARBA" id="ARBA00022842"/>
    </source>
</evidence>
<gene>
    <name evidence="7" type="primary">cbiA</name>
    <name evidence="10" type="ORF">IAA17_05240</name>
</gene>
<keyword evidence="3 7" id="KW-0547">Nucleotide-binding</keyword>
<proteinExistence type="inferred from homology"/>
<reference evidence="10" key="1">
    <citation type="journal article" date="2021" name="PeerJ">
        <title>Extensive microbial diversity within the chicken gut microbiome revealed by metagenomics and culture.</title>
        <authorList>
            <person name="Gilroy R."/>
            <person name="Ravi A."/>
            <person name="Getino M."/>
            <person name="Pursley I."/>
            <person name="Horton D.L."/>
            <person name="Alikhan N.F."/>
            <person name="Baker D."/>
            <person name="Gharbi K."/>
            <person name="Hall N."/>
            <person name="Watson M."/>
            <person name="Adriaenssens E.M."/>
            <person name="Foster-Nyarko E."/>
            <person name="Jarju S."/>
            <person name="Secka A."/>
            <person name="Antonio M."/>
            <person name="Oren A."/>
            <person name="Chaudhuri R.R."/>
            <person name="La Ragione R."/>
            <person name="Hildebrand F."/>
            <person name="Pallen M.J."/>
        </authorList>
    </citation>
    <scope>NUCLEOTIDE SEQUENCE</scope>
    <source>
        <strain evidence="10">ChiBcec1-1093</strain>
    </source>
</reference>
<dbReference type="PANTHER" id="PTHR43873:SF1">
    <property type="entry name" value="COBYRINATE A,C-DIAMIDE SYNTHASE"/>
    <property type="match status" value="1"/>
</dbReference>
<dbReference type="PANTHER" id="PTHR43873">
    <property type="entry name" value="COBYRINATE A,C-DIAMIDE SYNTHASE"/>
    <property type="match status" value="1"/>
</dbReference>
<reference evidence="10" key="2">
    <citation type="submission" date="2021-04" db="EMBL/GenBank/DDBJ databases">
        <authorList>
            <person name="Gilroy R."/>
        </authorList>
    </citation>
    <scope>NUCLEOTIDE SEQUENCE</scope>
    <source>
        <strain evidence="10">ChiBcec1-1093</strain>
    </source>
</reference>